<name>A0A7H9HNL5_9SACH</name>
<dbReference type="Pfam" id="PF01920">
    <property type="entry name" value="Prefoldin_2"/>
    <property type="match status" value="1"/>
</dbReference>
<evidence type="ECO:0008006" key="6">
    <source>
        <dbReference type="Google" id="ProtNLM"/>
    </source>
</evidence>
<evidence type="ECO:0000256" key="3">
    <source>
        <dbReference type="SAM" id="Coils"/>
    </source>
</evidence>
<dbReference type="OrthoDB" id="2015447at2759"/>
<evidence type="ECO:0000313" key="4">
    <source>
        <dbReference type="EMBL" id="QLQ77945.1"/>
    </source>
</evidence>
<protein>
    <recommendedName>
        <fullName evidence="6">Prefoldin subunit 1</fullName>
    </recommendedName>
</protein>
<evidence type="ECO:0000256" key="1">
    <source>
        <dbReference type="ARBA" id="ARBA00008045"/>
    </source>
</evidence>
<dbReference type="GO" id="GO:0016272">
    <property type="term" value="C:prefoldin complex"/>
    <property type="evidence" value="ECO:0007669"/>
    <property type="project" value="InterPro"/>
</dbReference>
<dbReference type="SUPFAM" id="SSF46579">
    <property type="entry name" value="Prefoldin"/>
    <property type="match status" value="1"/>
</dbReference>
<dbReference type="GO" id="GO:0051082">
    <property type="term" value="F:unfolded protein binding"/>
    <property type="evidence" value="ECO:0007669"/>
    <property type="project" value="InterPro"/>
</dbReference>
<dbReference type="GO" id="GO:0044183">
    <property type="term" value="F:protein folding chaperone"/>
    <property type="evidence" value="ECO:0007669"/>
    <property type="project" value="TreeGrafter"/>
</dbReference>
<keyword evidence="2" id="KW-0143">Chaperone</keyword>
<dbReference type="EMBL" id="CP059267">
    <property type="protein sequence ID" value="QLQ77945.1"/>
    <property type="molecule type" value="Genomic_DNA"/>
</dbReference>
<dbReference type="AlphaFoldDB" id="A0A7H9HNL5"/>
<dbReference type="PANTHER" id="PTHR20903:SF0">
    <property type="entry name" value="PREFOLDIN SUBUNIT 1"/>
    <property type="match status" value="1"/>
</dbReference>
<accession>A0A7H9HNL5</accession>
<keyword evidence="5" id="KW-1185">Reference proteome</keyword>
<dbReference type="InterPro" id="IPR009053">
    <property type="entry name" value="Prefoldin"/>
</dbReference>
<dbReference type="InterPro" id="IPR002777">
    <property type="entry name" value="PFD_beta-like"/>
</dbReference>
<comment type="similarity">
    <text evidence="1">Belongs to the prefoldin subunit beta family.</text>
</comment>
<evidence type="ECO:0000313" key="5">
    <source>
        <dbReference type="Proteomes" id="UP000510647"/>
    </source>
</evidence>
<reference evidence="4 5" key="1">
    <citation type="submission" date="2020-06" db="EMBL/GenBank/DDBJ databases">
        <title>The yeast mating-type switching endonuclease HO is a domesticated member of an unorthodox homing genetic element family.</title>
        <authorList>
            <person name="Coughlan A.Y."/>
            <person name="Lombardi L."/>
            <person name="Braun-Galleani S."/>
            <person name="Martos A.R."/>
            <person name="Galeote V."/>
            <person name="Bigey F."/>
            <person name="Dequin S."/>
            <person name="Byrne K.P."/>
            <person name="Wolfe K.H."/>
        </authorList>
    </citation>
    <scope>NUCLEOTIDE SEQUENCE [LARGE SCALE GENOMIC DNA]</scope>
    <source>
        <strain evidence="4 5">CBS2947</strain>
    </source>
</reference>
<keyword evidence="3" id="KW-0175">Coiled coil</keyword>
<sequence>MSTTPFIQELSANLRVSKAQLQSVNQQLSLLERQDKLAKLTTQELATYPTDKVWRSCGKAFILQEKSKYIEDLTHDQSLVEEQTKALKIKKNYLETTVEKTVDTLKAAIESS</sequence>
<evidence type="ECO:0000256" key="2">
    <source>
        <dbReference type="ARBA" id="ARBA00023186"/>
    </source>
</evidence>
<dbReference type="Proteomes" id="UP000510647">
    <property type="component" value="Chromosome 1"/>
</dbReference>
<dbReference type="GO" id="GO:0005737">
    <property type="term" value="C:cytoplasm"/>
    <property type="evidence" value="ECO:0007669"/>
    <property type="project" value="TreeGrafter"/>
</dbReference>
<gene>
    <name evidence="4" type="ORF">HG537_0A01920</name>
</gene>
<dbReference type="Gene3D" id="1.10.287.370">
    <property type="match status" value="1"/>
</dbReference>
<feature type="coiled-coil region" evidence="3">
    <location>
        <begin position="7"/>
        <end position="34"/>
    </location>
</feature>
<proteinExistence type="inferred from homology"/>
<organism evidence="4 5">
    <name type="scientific">Torulaspora globosa</name>
    <dbReference type="NCBI Taxonomy" id="48254"/>
    <lineage>
        <taxon>Eukaryota</taxon>
        <taxon>Fungi</taxon>
        <taxon>Dikarya</taxon>
        <taxon>Ascomycota</taxon>
        <taxon>Saccharomycotina</taxon>
        <taxon>Saccharomycetes</taxon>
        <taxon>Saccharomycetales</taxon>
        <taxon>Saccharomycetaceae</taxon>
        <taxon>Torulaspora</taxon>
    </lineage>
</organism>
<dbReference type="PANTHER" id="PTHR20903">
    <property type="entry name" value="PREFOLDIN SUBUNIT 1-RELATED"/>
    <property type="match status" value="1"/>
</dbReference>